<keyword evidence="3" id="KW-1185">Reference proteome</keyword>
<feature type="transmembrane region" description="Helical" evidence="1">
    <location>
        <begin position="26"/>
        <end position="50"/>
    </location>
</feature>
<dbReference type="HOGENOM" id="CLU_081578_2_1_9"/>
<feature type="transmembrane region" description="Helical" evidence="1">
    <location>
        <begin position="105"/>
        <end position="131"/>
    </location>
</feature>
<evidence type="ECO:0000313" key="2">
    <source>
        <dbReference type="EMBL" id="EMZ21999.1"/>
    </source>
</evidence>
<proteinExistence type="predicted"/>
<protein>
    <recommendedName>
        <fullName evidence="4">DUF624 domain-containing protein</fullName>
    </recommendedName>
</protein>
<comment type="caution">
    <text evidence="2">The sequence shown here is derived from an EMBL/GenBank/DDBJ whole genome shotgun (WGS) entry which is preliminary data.</text>
</comment>
<accession>N2AC61</accession>
<dbReference type="STRING" id="1235802.C823_04086"/>
<dbReference type="Pfam" id="PF04854">
    <property type="entry name" value="DUF624"/>
    <property type="match status" value="1"/>
</dbReference>
<feature type="transmembrane region" description="Helical" evidence="1">
    <location>
        <begin position="152"/>
        <end position="171"/>
    </location>
</feature>
<dbReference type="PATRIC" id="fig|1235802.3.peg.4335"/>
<gene>
    <name evidence="2" type="ORF">C823_04086</name>
</gene>
<dbReference type="EMBL" id="AQFT01000124">
    <property type="protein sequence ID" value="EMZ21999.1"/>
    <property type="molecule type" value="Genomic_DNA"/>
</dbReference>
<dbReference type="InterPro" id="IPR006938">
    <property type="entry name" value="DUF624"/>
</dbReference>
<organism evidence="2 3">
    <name type="scientific">Eubacterium plexicaudatum ASF492</name>
    <dbReference type="NCBI Taxonomy" id="1235802"/>
    <lineage>
        <taxon>Bacteria</taxon>
        <taxon>Bacillati</taxon>
        <taxon>Bacillota</taxon>
        <taxon>Clostridia</taxon>
        <taxon>Eubacteriales</taxon>
        <taxon>Eubacteriaceae</taxon>
        <taxon>Eubacterium</taxon>
    </lineage>
</organism>
<feature type="transmembrane region" description="Helical" evidence="1">
    <location>
        <begin position="177"/>
        <end position="200"/>
    </location>
</feature>
<feature type="transmembrane region" description="Helical" evidence="1">
    <location>
        <begin position="78"/>
        <end position="99"/>
    </location>
</feature>
<sequence length="219" mass="24648">MSEFFTPDSSIMRFITKIASSVYLNILWFVCCLPVITIGASTTALFYVTLKMAKNEEGSMTAAFFRSFRENFKQATKIWLILLAAGIVFAFDGYVFYHMRFENTLWTIGAAVFLVALAAYAIILMYIFPLLARFDNTVFAMFKNSLFIGMRFLLCTVLMAVIYFAMLFVVINIFTPAVIFGEGLCALLCSYLLSNILLLCQAQKEDTGTQKTTAGMPHL</sequence>
<keyword evidence="1" id="KW-1133">Transmembrane helix</keyword>
<dbReference type="Proteomes" id="UP000012589">
    <property type="component" value="Unassembled WGS sequence"/>
</dbReference>
<dbReference type="eggNOG" id="COG5578">
    <property type="taxonomic scope" value="Bacteria"/>
</dbReference>
<dbReference type="AlphaFoldDB" id="N2AC61"/>
<keyword evidence="1" id="KW-0472">Membrane</keyword>
<evidence type="ECO:0000313" key="3">
    <source>
        <dbReference type="Proteomes" id="UP000012589"/>
    </source>
</evidence>
<reference evidence="2 3" key="1">
    <citation type="journal article" date="2014" name="Genome Announc.">
        <title>Draft genome sequences of the altered schaedler flora, a defined bacterial community from gnotobiotic mice.</title>
        <authorList>
            <person name="Wannemuehler M.J."/>
            <person name="Overstreet A.M."/>
            <person name="Ward D.V."/>
            <person name="Phillips G.J."/>
        </authorList>
    </citation>
    <scope>NUCLEOTIDE SEQUENCE [LARGE SCALE GENOMIC DNA]</scope>
    <source>
        <strain evidence="2 3">ASF492</strain>
    </source>
</reference>
<name>N2AC61_9FIRM</name>
<dbReference type="OrthoDB" id="9814991at2"/>
<keyword evidence="1" id="KW-0812">Transmembrane</keyword>
<evidence type="ECO:0000256" key="1">
    <source>
        <dbReference type="SAM" id="Phobius"/>
    </source>
</evidence>
<evidence type="ECO:0008006" key="4">
    <source>
        <dbReference type="Google" id="ProtNLM"/>
    </source>
</evidence>